<dbReference type="SUPFAM" id="SSF51735">
    <property type="entry name" value="NAD(P)-binding Rossmann-fold domains"/>
    <property type="match status" value="1"/>
</dbReference>
<reference evidence="5 6" key="1">
    <citation type="journal article" date="2024" name="J Genomics">
        <title>Draft genome sequencing and assembly of Favolaschia claudopus CIRM-BRFM 2984 isolated from oak limbs.</title>
        <authorList>
            <person name="Navarro D."/>
            <person name="Drula E."/>
            <person name="Chaduli D."/>
            <person name="Cazenave R."/>
            <person name="Ahrendt S."/>
            <person name="Wang J."/>
            <person name="Lipzen A."/>
            <person name="Daum C."/>
            <person name="Barry K."/>
            <person name="Grigoriev I.V."/>
            <person name="Favel A."/>
            <person name="Rosso M.N."/>
            <person name="Martin F."/>
        </authorList>
    </citation>
    <scope>NUCLEOTIDE SEQUENCE [LARGE SCALE GENOMIC DNA]</scope>
    <source>
        <strain evidence="5 6">CIRM-BRFM 2984</strain>
    </source>
</reference>
<organism evidence="5 6">
    <name type="scientific">Favolaschia claudopus</name>
    <dbReference type="NCBI Taxonomy" id="2862362"/>
    <lineage>
        <taxon>Eukaryota</taxon>
        <taxon>Fungi</taxon>
        <taxon>Dikarya</taxon>
        <taxon>Basidiomycota</taxon>
        <taxon>Agaricomycotina</taxon>
        <taxon>Agaricomycetes</taxon>
        <taxon>Agaricomycetidae</taxon>
        <taxon>Agaricales</taxon>
        <taxon>Marasmiineae</taxon>
        <taxon>Mycenaceae</taxon>
        <taxon>Favolaschia</taxon>
    </lineage>
</organism>
<dbReference type="Proteomes" id="UP001362999">
    <property type="component" value="Unassembled WGS sequence"/>
</dbReference>
<dbReference type="InterPro" id="IPR020904">
    <property type="entry name" value="Sc_DH/Rdtase_CS"/>
</dbReference>
<dbReference type="GO" id="GO:0019433">
    <property type="term" value="P:triglyceride catabolic process"/>
    <property type="evidence" value="ECO:0007669"/>
    <property type="project" value="TreeGrafter"/>
</dbReference>
<dbReference type="GO" id="GO:0004806">
    <property type="term" value="F:triacylglycerol lipase activity"/>
    <property type="evidence" value="ECO:0007669"/>
    <property type="project" value="TreeGrafter"/>
</dbReference>
<dbReference type="PRINTS" id="PR00080">
    <property type="entry name" value="SDRFAMILY"/>
</dbReference>
<evidence type="ECO:0000256" key="2">
    <source>
        <dbReference type="ARBA" id="ARBA00022857"/>
    </source>
</evidence>
<proteinExistence type="inferred from homology"/>
<dbReference type="GO" id="GO:0006654">
    <property type="term" value="P:phosphatidic acid biosynthetic process"/>
    <property type="evidence" value="ECO:0007669"/>
    <property type="project" value="TreeGrafter"/>
</dbReference>
<dbReference type="Gene3D" id="3.40.50.720">
    <property type="entry name" value="NAD(P)-binding Rossmann-like Domain"/>
    <property type="match status" value="1"/>
</dbReference>
<dbReference type="InterPro" id="IPR002347">
    <property type="entry name" value="SDR_fam"/>
</dbReference>
<keyword evidence="6" id="KW-1185">Reference proteome</keyword>
<dbReference type="PRINTS" id="PR00081">
    <property type="entry name" value="GDHRDH"/>
</dbReference>
<dbReference type="PANTHER" id="PTHR44169">
    <property type="entry name" value="NADPH-DEPENDENT 1-ACYLDIHYDROXYACETONE PHOSPHATE REDUCTASE"/>
    <property type="match status" value="1"/>
</dbReference>
<accession>A0AAW0E823</accession>
<keyword evidence="3" id="KW-0560">Oxidoreductase</keyword>
<evidence type="ECO:0000256" key="4">
    <source>
        <dbReference type="RuleBase" id="RU000363"/>
    </source>
</evidence>
<dbReference type="GO" id="GO:0000140">
    <property type="term" value="F:acylglycerone-phosphate reductase (NADP+) activity"/>
    <property type="evidence" value="ECO:0007669"/>
    <property type="project" value="TreeGrafter"/>
</dbReference>
<dbReference type="InterPro" id="IPR036291">
    <property type="entry name" value="NAD(P)-bd_dom_sf"/>
</dbReference>
<dbReference type="PROSITE" id="PS00061">
    <property type="entry name" value="ADH_SHORT"/>
    <property type="match status" value="1"/>
</dbReference>
<dbReference type="PANTHER" id="PTHR44169:SF6">
    <property type="entry name" value="NADPH-DEPENDENT 1-ACYLDIHYDROXYACETONE PHOSPHATE REDUCTASE"/>
    <property type="match status" value="1"/>
</dbReference>
<name>A0AAW0E823_9AGAR</name>
<dbReference type="GO" id="GO:0005811">
    <property type="term" value="C:lipid droplet"/>
    <property type="evidence" value="ECO:0007669"/>
    <property type="project" value="TreeGrafter"/>
</dbReference>
<dbReference type="EMBL" id="JAWWNJ010000003">
    <property type="protein sequence ID" value="KAK7060030.1"/>
    <property type="molecule type" value="Genomic_DNA"/>
</dbReference>
<keyword evidence="2" id="KW-0521">NADP</keyword>
<comment type="similarity">
    <text evidence="1 4">Belongs to the short-chain dehydrogenases/reductases (SDR) family.</text>
</comment>
<evidence type="ECO:0000313" key="6">
    <source>
        <dbReference type="Proteomes" id="UP001362999"/>
    </source>
</evidence>
<dbReference type="AlphaFoldDB" id="A0AAW0E823"/>
<dbReference type="Pfam" id="PF00106">
    <property type="entry name" value="adh_short"/>
    <property type="match status" value="1"/>
</dbReference>
<comment type="caution">
    <text evidence="5">The sequence shown here is derived from an EMBL/GenBank/DDBJ whole genome shotgun (WGS) entry which is preliminary data.</text>
</comment>
<gene>
    <name evidence="5" type="ORF">R3P38DRAFT_2495511</name>
</gene>
<sequence>MPQSKRTVLITGCTDGSIGAALAKEYHSRGLLVFASSRRVDTMKELASLGIATLALDVTNTNSIRSVRDIISTETGGRLDILVNNAGQFWESPAIDASIPATRALFELNVFAPMQMVQELFSLLQAGMNPCIVNIGSGSGLLPIPLQSGYNASKAALHSFSDTLRVEVEPFGIKVVTVITNSVKSNIRGSPTHFLDDSLYKSLENAFSAQHIETEKAAEPTDKYARMVVSETIKSNPRNWIWGGTMSGMTWFLLAFFPRWVPEKVVVNMYGFDKFSAKVKRERAGKERK</sequence>
<dbReference type="GO" id="GO:0005783">
    <property type="term" value="C:endoplasmic reticulum"/>
    <property type="evidence" value="ECO:0007669"/>
    <property type="project" value="TreeGrafter"/>
</dbReference>
<evidence type="ECO:0000256" key="3">
    <source>
        <dbReference type="ARBA" id="ARBA00023002"/>
    </source>
</evidence>
<evidence type="ECO:0000313" key="5">
    <source>
        <dbReference type="EMBL" id="KAK7060030.1"/>
    </source>
</evidence>
<protein>
    <submittedName>
        <fullName evidence="5">Short chain dehydrogenase reductase</fullName>
    </submittedName>
</protein>
<evidence type="ECO:0000256" key="1">
    <source>
        <dbReference type="ARBA" id="ARBA00006484"/>
    </source>
</evidence>